<accession>A0A238J4P7</accession>
<evidence type="ECO:0000313" key="1">
    <source>
        <dbReference type="EMBL" id="SMX25636.1"/>
    </source>
</evidence>
<dbReference type="EMBL" id="FXXQ01000021">
    <property type="protein sequence ID" value="SMX25636.1"/>
    <property type="molecule type" value="Genomic_DNA"/>
</dbReference>
<reference evidence="1 2" key="1">
    <citation type="submission" date="2017-05" db="EMBL/GenBank/DDBJ databases">
        <authorList>
            <person name="Song R."/>
            <person name="Chenine A.L."/>
            <person name="Ruprecht R.M."/>
        </authorList>
    </citation>
    <scope>NUCLEOTIDE SEQUENCE [LARGE SCALE GENOMIC DNA]</scope>
    <source>
        <strain evidence="1 2">CECT 8489</strain>
    </source>
</reference>
<dbReference type="Proteomes" id="UP000201838">
    <property type="component" value="Unassembled WGS sequence"/>
</dbReference>
<organism evidence="1 2">
    <name type="scientific">Boseongicola aestuarii</name>
    <dbReference type="NCBI Taxonomy" id="1470561"/>
    <lineage>
        <taxon>Bacteria</taxon>
        <taxon>Pseudomonadati</taxon>
        <taxon>Pseudomonadota</taxon>
        <taxon>Alphaproteobacteria</taxon>
        <taxon>Rhodobacterales</taxon>
        <taxon>Paracoccaceae</taxon>
        <taxon>Boseongicola</taxon>
    </lineage>
</organism>
<sequence>MGFCENRFLAVCFDAGSGRTRGGNKVAFEVTRSLDIGNPLHNDCRKSKKRPVRTYYKIARANISRTILLYQNIRRQQNCGLD</sequence>
<gene>
    <name evidence="1" type="ORF">BOA8489_03780</name>
</gene>
<evidence type="ECO:0000313" key="2">
    <source>
        <dbReference type="Proteomes" id="UP000201838"/>
    </source>
</evidence>
<keyword evidence="2" id="KW-1185">Reference proteome</keyword>
<protein>
    <submittedName>
        <fullName evidence="1">Uncharacterized protein</fullName>
    </submittedName>
</protein>
<proteinExistence type="predicted"/>
<name>A0A238J4P7_9RHOB</name>
<dbReference type="AlphaFoldDB" id="A0A238J4P7"/>